<dbReference type="EMBL" id="JAUEIE010000003">
    <property type="protein sequence ID" value="MDN0022286.1"/>
    <property type="molecule type" value="Genomic_DNA"/>
</dbReference>
<evidence type="ECO:0000313" key="2">
    <source>
        <dbReference type="EMBL" id="MDN0024885.1"/>
    </source>
</evidence>
<accession>A0AAW7JI06</accession>
<dbReference type="AlphaFoldDB" id="A0AAW7JI06"/>
<comment type="caution">
    <text evidence="2">The sequence shown here is derived from an EMBL/GenBank/DDBJ whole genome shotgun (WGS) entry which is preliminary data.</text>
</comment>
<gene>
    <name evidence="1" type="ORF">QVN81_04495</name>
    <name evidence="2" type="ORF">QVN84_05030</name>
</gene>
<dbReference type="Gene3D" id="3.40.50.1110">
    <property type="entry name" value="SGNH hydrolase"/>
    <property type="match status" value="1"/>
</dbReference>
<dbReference type="SUPFAM" id="SSF52266">
    <property type="entry name" value="SGNH hydrolase"/>
    <property type="match status" value="1"/>
</dbReference>
<proteinExistence type="predicted"/>
<dbReference type="InterPro" id="IPR036514">
    <property type="entry name" value="SGNH_hydro_sf"/>
</dbReference>
<evidence type="ECO:0000313" key="4">
    <source>
        <dbReference type="Proteomes" id="UP001168478"/>
    </source>
</evidence>
<dbReference type="Proteomes" id="UP001168478">
    <property type="component" value="Unassembled WGS sequence"/>
</dbReference>
<dbReference type="RefSeq" id="WP_289824885.1">
    <property type="nucleotide sequence ID" value="NZ_JAUEIE010000003.1"/>
</dbReference>
<dbReference type="EMBL" id="JAUEIF010000003">
    <property type="protein sequence ID" value="MDN0024885.1"/>
    <property type="molecule type" value="Genomic_DNA"/>
</dbReference>
<name>A0AAW7JI06_9BACT</name>
<keyword evidence="3" id="KW-1185">Reference proteome</keyword>
<protein>
    <submittedName>
        <fullName evidence="2">SGNH/GDSL hydrolase family protein</fullName>
        <ecNumber evidence="2">3.1.-.-</ecNumber>
    </submittedName>
</protein>
<evidence type="ECO:0000313" key="3">
    <source>
        <dbReference type="Proteomes" id="UP001167831"/>
    </source>
</evidence>
<reference evidence="2" key="2">
    <citation type="submission" date="2023-08" db="EMBL/GenBank/DDBJ databases">
        <title>Identification and characterization of horizontal gene transfer across gut microbiota members of farm animals based on homology search.</title>
        <authorList>
            <person name="Schwarzerova J."/>
            <person name="Nykrynova M."/>
            <person name="Jureckova K."/>
            <person name="Cejkova D."/>
            <person name="Rychlik I."/>
        </authorList>
    </citation>
    <scope>NUCLEOTIDE SEQUENCE</scope>
    <source>
        <strain evidence="2">ET15</strain>
        <strain evidence="1">ET37</strain>
    </source>
</reference>
<evidence type="ECO:0000313" key="1">
    <source>
        <dbReference type="EMBL" id="MDN0022286.1"/>
    </source>
</evidence>
<reference evidence="2" key="1">
    <citation type="submission" date="2023-06" db="EMBL/GenBank/DDBJ databases">
        <authorList>
            <person name="Zeman M."/>
            <person name="Kubasova T."/>
            <person name="Jahodarova E."/>
            <person name="Nykrynova M."/>
            <person name="Rychlik I."/>
        </authorList>
    </citation>
    <scope>NUCLEOTIDE SEQUENCE</scope>
    <source>
        <strain evidence="2">ET15</strain>
        <strain evidence="1">ET37</strain>
    </source>
</reference>
<organism evidence="2 4">
    <name type="scientific">Leyella lascolaii</name>
    <dbReference type="NCBI Taxonomy" id="1776379"/>
    <lineage>
        <taxon>Bacteria</taxon>
        <taxon>Pseudomonadati</taxon>
        <taxon>Bacteroidota</taxon>
        <taxon>Bacteroidia</taxon>
        <taxon>Bacteroidales</taxon>
        <taxon>Prevotellaceae</taxon>
        <taxon>Leyella</taxon>
    </lineage>
</organism>
<dbReference type="Proteomes" id="UP001167831">
    <property type="component" value="Unassembled WGS sequence"/>
</dbReference>
<dbReference type="GO" id="GO:0016788">
    <property type="term" value="F:hydrolase activity, acting on ester bonds"/>
    <property type="evidence" value="ECO:0007669"/>
    <property type="project" value="UniProtKB-ARBA"/>
</dbReference>
<sequence length="264" mass="29780">MMNVRHILLVTLMSLVAMVSGAEERDSLRMLWIGNSYTFFNDLPSTVRSIAASQGMRLSITTVVKGGEHLSGHLRNPRLHELLKRGGWDYVVVQEFSAGPAADTRTVARTVYPYAKTIDSLAVKYSPEAKVVFYMTWGHKYGNVYKNGYALDDDYQTMQERLKTSYLEMAHDNGAWCAPVGMAWQTVRKEHPEYVLYAPDCFHPSPVGSYLAANVIFTTIWQRPYQTGVCCGLPEEQAEILQQTAQKTVLENMTLLNIKNEGKN</sequence>
<dbReference type="EC" id="3.1.-.-" evidence="2"/>
<keyword evidence="2" id="KW-0378">Hydrolase</keyword>